<evidence type="ECO:0000256" key="7">
    <source>
        <dbReference type="ARBA" id="ARBA00022946"/>
    </source>
</evidence>
<keyword evidence="6" id="KW-0999">Mitochondrion inner membrane</keyword>
<dbReference type="EMBL" id="JARBDR010000903">
    <property type="protein sequence ID" value="KAJ8304298.1"/>
    <property type="molecule type" value="Genomic_DNA"/>
</dbReference>
<comment type="caution">
    <text evidence="11">The sequence shown here is derived from an EMBL/GenBank/DDBJ whole genome shotgun (WGS) entry which is preliminary data.</text>
</comment>
<dbReference type="SUPFAM" id="SSF54001">
    <property type="entry name" value="Cysteine proteinases"/>
    <property type="match status" value="1"/>
</dbReference>
<dbReference type="Proteomes" id="UP001217089">
    <property type="component" value="Unassembled WGS sequence"/>
</dbReference>
<sequence length="415" mass="46263">MKCGANVQNQAPFPHRLVRATTDQGLLDSEYAGTQCTSMAATALMLSRLKELNRWISRDLNDWLILGDKYHCILREKLVVSVASDLRVGADELPDILPFLVGNKCFLAHKESEVSGNLCGAFFKDLEDATSSTFKPMEFPALGDYLPRVLSEDGPTSIILTIMGYSVALKKENKVIYLLDSHSRDDRGQPAPSGEGAAVLIEFQSVEEVTNYIIDTYKCLTDGAQYTAVRFSFDESDLATIQTVAGAINENFNIETITGLIITCTTSSGDKVPVPVIYDAYADQEDKDKQIMIWVDEKSDISTITGVPVEHIKGRRVRIFAPSKNAMQSGTHGTKGWRMQFDTRERWENPLMGWTSTADPLSNATVDFHTKEAAMSFCEKNGWEYSVEERKDIALKPKSYGANFSWDKRTRTSTK</sequence>
<evidence type="ECO:0000256" key="4">
    <source>
        <dbReference type="ARBA" id="ARBA00022448"/>
    </source>
</evidence>
<accession>A0ABQ9EG83</accession>
<dbReference type="InterPro" id="IPR038532">
    <property type="entry name" value="NDUFS4-like_sf"/>
</dbReference>
<keyword evidence="5" id="KW-0679">Respiratory chain</keyword>
<evidence type="ECO:0000256" key="8">
    <source>
        <dbReference type="ARBA" id="ARBA00022982"/>
    </source>
</evidence>
<protein>
    <recommendedName>
        <fullName evidence="3">NADH dehydrogenase [ubiquinone] iron-sulfur protein 4, mitochondrial</fullName>
    </recommendedName>
</protein>
<evidence type="ECO:0000313" key="11">
    <source>
        <dbReference type="EMBL" id="KAJ8304298.1"/>
    </source>
</evidence>
<keyword evidence="12" id="KW-1185">Reference proteome</keyword>
<dbReference type="PANTHER" id="PTHR12219">
    <property type="entry name" value="NADH-UBIQUINONE OXIDOREDUCTASE"/>
    <property type="match status" value="1"/>
</dbReference>
<dbReference type="Gene3D" id="3.90.70.120">
    <property type="match status" value="1"/>
</dbReference>
<keyword evidence="9" id="KW-0496">Mitochondrion</keyword>
<evidence type="ECO:0000256" key="3">
    <source>
        <dbReference type="ARBA" id="ARBA00015796"/>
    </source>
</evidence>
<reference evidence="11 12" key="1">
    <citation type="submission" date="2022-12" db="EMBL/GenBank/DDBJ databases">
        <title>Chromosome-level genome of Tegillarca granosa.</title>
        <authorList>
            <person name="Kim J."/>
        </authorList>
    </citation>
    <scope>NUCLEOTIDE SEQUENCE [LARGE SCALE GENOMIC DNA]</scope>
    <source>
        <strain evidence="11">Teg-2019</strain>
        <tissue evidence="11">Adductor muscle</tissue>
    </source>
</reference>
<evidence type="ECO:0000256" key="1">
    <source>
        <dbReference type="ARBA" id="ARBA00004273"/>
    </source>
</evidence>
<keyword evidence="10" id="KW-0472">Membrane</keyword>
<evidence type="ECO:0000313" key="12">
    <source>
        <dbReference type="Proteomes" id="UP001217089"/>
    </source>
</evidence>
<evidence type="ECO:0000256" key="5">
    <source>
        <dbReference type="ARBA" id="ARBA00022660"/>
    </source>
</evidence>
<dbReference type="InterPro" id="IPR038765">
    <property type="entry name" value="Papain-like_cys_pep_sf"/>
</dbReference>
<name>A0ABQ9EG83_TEGGR</name>
<dbReference type="Pfam" id="PF04800">
    <property type="entry name" value="NDUS4"/>
    <property type="match status" value="1"/>
</dbReference>
<keyword evidence="4" id="KW-0813">Transport</keyword>
<dbReference type="InterPro" id="IPR006885">
    <property type="entry name" value="NADH_UbQ_FeS_4_mit-like"/>
</dbReference>
<evidence type="ECO:0000256" key="9">
    <source>
        <dbReference type="ARBA" id="ARBA00023128"/>
    </source>
</evidence>
<dbReference type="PANTHER" id="PTHR12219:SF8">
    <property type="entry name" value="NADH DEHYDROGENASE [UBIQUINONE] IRON-SULFUR PROTEIN 4, MITOCHONDRIAL"/>
    <property type="match status" value="1"/>
</dbReference>
<evidence type="ECO:0000256" key="6">
    <source>
        <dbReference type="ARBA" id="ARBA00022792"/>
    </source>
</evidence>
<comment type="similarity">
    <text evidence="2">Belongs to the complex I NDUFS4 subunit family.</text>
</comment>
<keyword evidence="7" id="KW-0809">Transit peptide</keyword>
<evidence type="ECO:0000256" key="10">
    <source>
        <dbReference type="ARBA" id="ARBA00023136"/>
    </source>
</evidence>
<evidence type="ECO:0000256" key="2">
    <source>
        <dbReference type="ARBA" id="ARBA00005882"/>
    </source>
</evidence>
<keyword evidence="8" id="KW-0249">Electron transport</keyword>
<proteinExistence type="inferred from homology"/>
<dbReference type="Gene3D" id="3.30.160.190">
    <property type="entry name" value="atu1810 like domain"/>
    <property type="match status" value="1"/>
</dbReference>
<comment type="subcellular location">
    <subcellularLocation>
        <location evidence="1">Mitochondrion inner membrane</location>
    </subcellularLocation>
</comment>
<organism evidence="11 12">
    <name type="scientific">Tegillarca granosa</name>
    <name type="common">Malaysian cockle</name>
    <name type="synonym">Anadara granosa</name>
    <dbReference type="NCBI Taxonomy" id="220873"/>
    <lineage>
        <taxon>Eukaryota</taxon>
        <taxon>Metazoa</taxon>
        <taxon>Spiralia</taxon>
        <taxon>Lophotrochozoa</taxon>
        <taxon>Mollusca</taxon>
        <taxon>Bivalvia</taxon>
        <taxon>Autobranchia</taxon>
        <taxon>Pteriomorphia</taxon>
        <taxon>Arcoida</taxon>
        <taxon>Arcoidea</taxon>
        <taxon>Arcidae</taxon>
        <taxon>Tegillarca</taxon>
    </lineage>
</organism>
<gene>
    <name evidence="11" type="ORF">KUTeg_017881</name>
</gene>